<evidence type="ECO:0000256" key="3">
    <source>
        <dbReference type="SAM" id="MobiDB-lite"/>
    </source>
</evidence>
<evidence type="ECO:0000256" key="2">
    <source>
        <dbReference type="PROSITE-ProRule" id="PRU00047"/>
    </source>
</evidence>
<dbReference type="PANTHER" id="PTHR23184">
    <property type="entry name" value="TETRATRICOPEPTIDE REPEAT PROTEIN 14"/>
    <property type="match status" value="1"/>
</dbReference>
<dbReference type="InterPro" id="IPR001878">
    <property type="entry name" value="Znf_CCHC"/>
</dbReference>
<dbReference type="InterPro" id="IPR039190">
    <property type="entry name" value="TTC14"/>
</dbReference>
<dbReference type="EMBL" id="JANAWD010001054">
    <property type="protein sequence ID" value="KAJ3474470.1"/>
    <property type="molecule type" value="Genomic_DNA"/>
</dbReference>
<keyword evidence="2" id="KW-0863">Zinc-finger</keyword>
<reference evidence="5" key="1">
    <citation type="submission" date="2022-07" db="EMBL/GenBank/DDBJ databases">
        <title>Genome Sequence of Physisporinus lineatus.</title>
        <authorList>
            <person name="Buettner E."/>
        </authorList>
    </citation>
    <scope>NUCLEOTIDE SEQUENCE</scope>
    <source>
        <strain evidence="5">VT162</strain>
    </source>
</reference>
<accession>A0AAD5Y868</accession>
<dbReference type="SMART" id="SM00343">
    <property type="entry name" value="ZnF_C2HC"/>
    <property type="match status" value="1"/>
</dbReference>
<feature type="region of interest" description="Disordered" evidence="3">
    <location>
        <begin position="257"/>
        <end position="276"/>
    </location>
</feature>
<comment type="caution">
    <text evidence="5">The sequence shown here is derived from an EMBL/GenBank/DDBJ whole genome shotgun (WGS) entry which is preliminary data.</text>
</comment>
<evidence type="ECO:0000256" key="1">
    <source>
        <dbReference type="ARBA" id="ARBA00022664"/>
    </source>
</evidence>
<evidence type="ECO:0000259" key="4">
    <source>
        <dbReference type="PROSITE" id="PS50158"/>
    </source>
</evidence>
<dbReference type="Proteomes" id="UP001212997">
    <property type="component" value="Unassembled WGS sequence"/>
</dbReference>
<feature type="compositionally biased region" description="Basic and acidic residues" evidence="3">
    <location>
        <begin position="766"/>
        <end position="786"/>
    </location>
</feature>
<keyword evidence="2" id="KW-0862">Zinc</keyword>
<feature type="compositionally biased region" description="Basic residues" evidence="3">
    <location>
        <begin position="505"/>
        <end position="521"/>
    </location>
</feature>
<dbReference type="PROSITE" id="PS50158">
    <property type="entry name" value="ZF_CCHC"/>
    <property type="match status" value="1"/>
</dbReference>
<feature type="compositionally biased region" description="Basic and acidic residues" evidence="3">
    <location>
        <begin position="692"/>
        <end position="708"/>
    </location>
</feature>
<feature type="region of interest" description="Disordered" evidence="3">
    <location>
        <begin position="290"/>
        <end position="342"/>
    </location>
</feature>
<feature type="compositionally biased region" description="Polar residues" evidence="3">
    <location>
        <begin position="312"/>
        <end position="335"/>
    </location>
</feature>
<feature type="compositionally biased region" description="Acidic residues" evidence="3">
    <location>
        <begin position="257"/>
        <end position="273"/>
    </location>
</feature>
<evidence type="ECO:0000313" key="5">
    <source>
        <dbReference type="EMBL" id="KAJ3474470.1"/>
    </source>
</evidence>
<keyword evidence="2" id="KW-0479">Metal-binding</keyword>
<sequence length="1064" mass="120913">MSHSPQRILSRLPEWHLSLHVYKLTCRVLMTLSFESTLYTTQFTLARLEDFVFLPETPCVTALLPNRDVSLFAGLPLSDAVLTFFEWKLSIFSYFSLEFSIYTYWSDQPMHTKTEPTGTSEAKRPTLAEEMAAVGIDLEKIRYGSDDADDLDVERLLTGDFVPRRRIPRGHDTALALKWGLPDLLDQTPADKRTTRGSYSQAVKGGVGKGPDTREEAFAASSIEECAENAALEDERPTLSAALPHGIPGAYIATWDDSESENELSNSEDDEGWESPKKTAIPIEQKLAALQNAASEPESDSEQESEWLKTAMENSKMTYQEEQQRRNQAPTSNGAGPSKMAHISCGAVITEVEDEIKLMDESASQFVPPKDPEPKKKKLTTKDKGKGVDRTQEQRDFLKKFASGASTKSKGKTKDDEKKKPPTSKRKPASSFLREPSQMPDGGYLRKATKERYESSDDETSNSPPSRPPTPPSSSSSSSSSPSSSSESSSSESSSSSSSDDEKAKKKARDKRKRKEYKKKQKKRKEILTGVKIKQPFIWKGLPDLEIFDQWVYEVDNWQELNGLTDKYALRLVKGFMSGQAAKFFMKHVATDLKNWTMKELYDALFNYCFPLDFKEELRENLENATQGTAKIRDFVRDLETLAERFEDVTDIQIVKIFWKGMHQYLRLYLIKKGYTPETTKLSKLVKHASRRERAQEVKEREEREFRGKRPGRGWGRFKNRTTGPESVKQAEQATIKPDTTPKPSNPSKKPENPIKGAQENPQKGKSKDSPRERKNPLSKEERDRLRAEGRCFNCKDIGHESRNCPKRKTAKAPTMHAGSVRFDKLEQLAKQARQTLNVSAIRIDPDTMITDLESSEDEPEEHTTGKDDELRDLVRAMILSTHQIETDDLKERFQVIDLGNRFEVIDWEDQPSESCIIYKDQLEDEDFCMKDALTNRETLEPKNPNARGFPSMGEQPEEHAATSWLHMRFAAALEGVNPDDRVMVEPVTEGYRVTITEEDISFVLTHQNVADETFDAGNMLELVRNDEFLLESEEDAESYLIRRAIRERHSRKRTRLMLGAAHP</sequence>
<feature type="domain" description="CCHC-type" evidence="4">
    <location>
        <begin position="791"/>
        <end position="807"/>
    </location>
</feature>
<dbReference type="Pfam" id="PF03732">
    <property type="entry name" value="Retrotrans_gag"/>
    <property type="match status" value="1"/>
</dbReference>
<keyword evidence="6" id="KW-1185">Reference proteome</keyword>
<feature type="region of interest" description="Disordered" evidence="3">
    <location>
        <begin position="686"/>
        <end position="786"/>
    </location>
</feature>
<feature type="compositionally biased region" description="Polar residues" evidence="3">
    <location>
        <begin position="721"/>
        <end position="733"/>
    </location>
</feature>
<feature type="compositionally biased region" description="Basic and acidic residues" evidence="3">
    <location>
        <begin position="370"/>
        <end position="399"/>
    </location>
</feature>
<keyword evidence="1" id="KW-0507">mRNA processing</keyword>
<organism evidence="5 6">
    <name type="scientific">Meripilus lineatus</name>
    <dbReference type="NCBI Taxonomy" id="2056292"/>
    <lineage>
        <taxon>Eukaryota</taxon>
        <taxon>Fungi</taxon>
        <taxon>Dikarya</taxon>
        <taxon>Basidiomycota</taxon>
        <taxon>Agaricomycotina</taxon>
        <taxon>Agaricomycetes</taxon>
        <taxon>Polyporales</taxon>
        <taxon>Meripilaceae</taxon>
        <taxon>Meripilus</taxon>
    </lineage>
</organism>
<dbReference type="SUPFAM" id="SSF57756">
    <property type="entry name" value="Retrovirus zinc finger-like domains"/>
    <property type="match status" value="1"/>
</dbReference>
<feature type="compositionally biased region" description="Low complexity" evidence="3">
    <location>
        <begin position="473"/>
        <end position="498"/>
    </location>
</feature>
<protein>
    <recommendedName>
        <fullName evidence="4">CCHC-type domain-containing protein</fullName>
    </recommendedName>
</protein>
<feature type="compositionally biased region" description="Basic residues" evidence="3">
    <location>
        <begin position="709"/>
        <end position="720"/>
    </location>
</feature>
<feature type="compositionally biased region" description="Low complexity" evidence="3">
    <location>
        <begin position="737"/>
        <end position="748"/>
    </location>
</feature>
<name>A0AAD5Y868_9APHY</name>
<dbReference type="AlphaFoldDB" id="A0AAD5Y868"/>
<dbReference type="GO" id="GO:0003676">
    <property type="term" value="F:nucleic acid binding"/>
    <property type="evidence" value="ECO:0007669"/>
    <property type="project" value="InterPro"/>
</dbReference>
<dbReference type="InterPro" id="IPR005162">
    <property type="entry name" value="Retrotrans_gag_dom"/>
</dbReference>
<dbReference type="Gene3D" id="4.10.60.10">
    <property type="entry name" value="Zinc finger, CCHC-type"/>
    <property type="match status" value="1"/>
</dbReference>
<dbReference type="InterPro" id="IPR036875">
    <property type="entry name" value="Znf_CCHC_sf"/>
</dbReference>
<dbReference type="GO" id="GO:0008270">
    <property type="term" value="F:zinc ion binding"/>
    <property type="evidence" value="ECO:0007669"/>
    <property type="project" value="UniProtKB-KW"/>
</dbReference>
<feature type="region of interest" description="Disordered" evidence="3">
    <location>
        <begin position="187"/>
        <end position="212"/>
    </location>
</feature>
<gene>
    <name evidence="5" type="ORF">NLI96_g12440</name>
</gene>
<feature type="region of interest" description="Disordered" evidence="3">
    <location>
        <begin position="360"/>
        <end position="521"/>
    </location>
</feature>
<dbReference type="GO" id="GO:0006397">
    <property type="term" value="P:mRNA processing"/>
    <property type="evidence" value="ECO:0007669"/>
    <property type="project" value="UniProtKB-KW"/>
</dbReference>
<proteinExistence type="predicted"/>
<feature type="region of interest" description="Disordered" evidence="3">
    <location>
        <begin position="848"/>
        <end position="870"/>
    </location>
</feature>
<evidence type="ECO:0000313" key="6">
    <source>
        <dbReference type="Proteomes" id="UP001212997"/>
    </source>
</evidence>